<keyword evidence="3" id="KW-0687">Ribonucleoprotein</keyword>
<dbReference type="GO" id="GO:0003723">
    <property type="term" value="F:RNA binding"/>
    <property type="evidence" value="ECO:0007669"/>
    <property type="project" value="InterPro"/>
</dbReference>
<sequence>MSYTKLLCVSSSKVSRDTLYECVASVLKHSADKKRKFLETVEIQIGLKNYDPQKDKRFSGTVKYVPPDVDLLPYVGASIQALKLNLRDSAKKYDAFLASEALIKQIPRLLGPGLNKAGKFPGLLSHQEGMMAKIDEVKATIKFQMKKVLCLSVAVGHVGMVEDELVQNVHLSINFLVSLLKKHWQNVRSLHVKSSMGPPQRLY</sequence>
<dbReference type="GO" id="GO:0003735">
    <property type="term" value="F:structural constituent of ribosome"/>
    <property type="evidence" value="ECO:0007669"/>
    <property type="project" value="InterPro"/>
</dbReference>
<gene>
    <name evidence="4" type="ORF">TBIB3V08_LOCUS3133</name>
</gene>
<evidence type="ECO:0000256" key="1">
    <source>
        <dbReference type="ARBA" id="ARBA00010531"/>
    </source>
</evidence>
<dbReference type="CDD" id="cd00403">
    <property type="entry name" value="Ribosomal_L1"/>
    <property type="match status" value="1"/>
</dbReference>
<keyword evidence="2" id="KW-0689">Ribosomal protein</keyword>
<dbReference type="InterPro" id="IPR050257">
    <property type="entry name" value="eL8/uL1-like"/>
</dbReference>
<proteinExistence type="inferred from homology"/>
<evidence type="ECO:0000256" key="2">
    <source>
        <dbReference type="ARBA" id="ARBA00022980"/>
    </source>
</evidence>
<dbReference type="InterPro" id="IPR002143">
    <property type="entry name" value="Ribosomal_uL1"/>
</dbReference>
<dbReference type="Pfam" id="PF00687">
    <property type="entry name" value="Ribosomal_L1"/>
    <property type="match status" value="1"/>
</dbReference>
<evidence type="ECO:0000313" key="4">
    <source>
        <dbReference type="EMBL" id="CAD7440636.1"/>
    </source>
</evidence>
<protein>
    <recommendedName>
        <fullName evidence="5">Ribosomal protein L10a</fullName>
    </recommendedName>
</protein>
<name>A0A7R9EUE1_9NEOP</name>
<dbReference type="PANTHER" id="PTHR23105">
    <property type="entry name" value="RIBOSOMAL PROTEIN L7AE FAMILY MEMBER"/>
    <property type="match status" value="1"/>
</dbReference>
<evidence type="ECO:0008006" key="5">
    <source>
        <dbReference type="Google" id="ProtNLM"/>
    </source>
</evidence>
<organism evidence="4">
    <name type="scientific">Timema bartmani</name>
    <dbReference type="NCBI Taxonomy" id="61472"/>
    <lineage>
        <taxon>Eukaryota</taxon>
        <taxon>Metazoa</taxon>
        <taxon>Ecdysozoa</taxon>
        <taxon>Arthropoda</taxon>
        <taxon>Hexapoda</taxon>
        <taxon>Insecta</taxon>
        <taxon>Pterygota</taxon>
        <taxon>Neoptera</taxon>
        <taxon>Polyneoptera</taxon>
        <taxon>Phasmatodea</taxon>
        <taxon>Timematodea</taxon>
        <taxon>Timematoidea</taxon>
        <taxon>Timematidae</taxon>
        <taxon>Timema</taxon>
    </lineage>
</organism>
<dbReference type="InterPro" id="IPR028364">
    <property type="entry name" value="Ribosomal_uL1/biogenesis"/>
</dbReference>
<evidence type="ECO:0000256" key="3">
    <source>
        <dbReference type="ARBA" id="ARBA00023274"/>
    </source>
</evidence>
<dbReference type="AlphaFoldDB" id="A0A7R9EUE1"/>
<comment type="similarity">
    <text evidence="1">Belongs to the universal ribosomal protein uL1 family.</text>
</comment>
<dbReference type="Gene3D" id="3.30.190.20">
    <property type="match status" value="2"/>
</dbReference>
<dbReference type="GO" id="GO:0015934">
    <property type="term" value="C:large ribosomal subunit"/>
    <property type="evidence" value="ECO:0007669"/>
    <property type="project" value="InterPro"/>
</dbReference>
<dbReference type="GO" id="GO:0006412">
    <property type="term" value="P:translation"/>
    <property type="evidence" value="ECO:0007669"/>
    <property type="project" value="InterPro"/>
</dbReference>
<dbReference type="SUPFAM" id="SSF56808">
    <property type="entry name" value="Ribosomal protein L1"/>
    <property type="match status" value="1"/>
</dbReference>
<dbReference type="EMBL" id="OD565036">
    <property type="protein sequence ID" value="CAD7440636.1"/>
    <property type="molecule type" value="Genomic_DNA"/>
</dbReference>
<dbReference type="FunFam" id="3.30.190.20:FF:000006">
    <property type="entry name" value="Ribosomal protein"/>
    <property type="match status" value="1"/>
</dbReference>
<dbReference type="PIRSF" id="PIRSF002155">
    <property type="entry name" value="Ribosomal_L1"/>
    <property type="match status" value="1"/>
</dbReference>
<dbReference type="InterPro" id="IPR023674">
    <property type="entry name" value="Ribosomal_uL1-like"/>
</dbReference>
<accession>A0A7R9EUE1</accession>
<reference evidence="4" key="1">
    <citation type="submission" date="2020-11" db="EMBL/GenBank/DDBJ databases">
        <authorList>
            <person name="Tran Van P."/>
        </authorList>
    </citation>
    <scope>NUCLEOTIDE SEQUENCE</scope>
</reference>